<evidence type="ECO:0000313" key="10">
    <source>
        <dbReference type="Proteomes" id="UP000003561"/>
    </source>
</evidence>
<feature type="transmembrane region" description="Helical" evidence="6">
    <location>
        <begin position="44"/>
        <end position="65"/>
    </location>
</feature>
<dbReference type="RefSeq" id="WP_007882579.1">
    <property type="nucleotide sequence ID" value="NZ_ACFY01000020.1"/>
</dbReference>
<feature type="transmembrane region" description="Helical" evidence="6">
    <location>
        <begin position="212"/>
        <end position="230"/>
    </location>
</feature>
<comment type="caution">
    <text evidence="9">The sequence shown here is derived from an EMBL/GenBank/DDBJ whole genome shotgun (WGS) entry which is preliminary data.</text>
</comment>
<keyword evidence="5 6" id="KW-0472">Membrane</keyword>
<feature type="domain" description="DUF7088" evidence="8">
    <location>
        <begin position="281"/>
        <end position="364"/>
    </location>
</feature>
<keyword evidence="2" id="KW-1003">Cell membrane</keyword>
<protein>
    <submittedName>
        <fullName evidence="9">Uncharacterized protein</fullName>
    </submittedName>
</protein>
<feature type="transmembrane region" description="Helical" evidence="6">
    <location>
        <begin position="679"/>
        <end position="703"/>
    </location>
</feature>
<dbReference type="InterPro" id="IPR051449">
    <property type="entry name" value="ABC-2_transporter_component"/>
</dbReference>
<dbReference type="PANTHER" id="PTHR30294">
    <property type="entry name" value="MEMBRANE COMPONENT OF ABC TRANSPORTER YHHJ-RELATED"/>
    <property type="match status" value="1"/>
</dbReference>
<reference evidence="9 10" key="1">
    <citation type="submission" date="2009-02" db="EMBL/GenBank/DDBJ databases">
        <authorList>
            <person name="Fulton L."/>
            <person name="Clifton S."/>
            <person name="Fulton B."/>
            <person name="Xu J."/>
            <person name="Minx P."/>
            <person name="Pepin K.H."/>
            <person name="Johnson M."/>
            <person name="Bhonagiri V."/>
            <person name="Nash W.E."/>
            <person name="Mardis E.R."/>
            <person name="Wilson R.K."/>
        </authorList>
    </citation>
    <scope>NUCLEOTIDE SEQUENCE [LARGE SCALE GENOMIC DNA]</scope>
    <source>
        <strain evidence="9 10">DSM 16841</strain>
    </source>
</reference>
<evidence type="ECO:0000256" key="6">
    <source>
        <dbReference type="SAM" id="Phobius"/>
    </source>
</evidence>
<evidence type="ECO:0000313" key="9">
    <source>
        <dbReference type="EMBL" id="EEG95759.1"/>
    </source>
</evidence>
<dbReference type="eggNOG" id="COG3225">
    <property type="taxonomic scope" value="Bacteria"/>
</dbReference>
<dbReference type="AlphaFoldDB" id="C0FNR0"/>
<dbReference type="eggNOG" id="COG1277">
    <property type="taxonomic scope" value="Bacteria"/>
</dbReference>
<organism evidence="9 10">
    <name type="scientific">Roseburia inulinivorans DSM 16841</name>
    <dbReference type="NCBI Taxonomy" id="622312"/>
    <lineage>
        <taxon>Bacteria</taxon>
        <taxon>Bacillati</taxon>
        <taxon>Bacillota</taxon>
        <taxon>Clostridia</taxon>
        <taxon>Lachnospirales</taxon>
        <taxon>Lachnospiraceae</taxon>
        <taxon>Roseburia</taxon>
    </lineage>
</organism>
<sequence length="722" mass="78566">MFAILKREVKAYFQTVTGWLFIAAVLVLYGLYFYVYNLRAGYPYISYSLSAIAFIMLITVPVLTMRSFAEERHSRTDQLILTAPVSVGKVVLGKYLAMASVFTIDMVIIAITPLLLMSYGTIPLGESYAAVLGFWLYGCACIAVGMFISSLTESQVISAVLTFVALFAGYMMGSICNLISESGNLLTKILGCYDLYTPLDNFMNGTLDVAGIVYYVTIIALLLFLTGQSVQKRRWSISSKKISTGVFSTGMIIAMVAVTVLVNLFVAELPATWTSIDVTSTKIYSITDDTKDYLKSLDEDVTIYVLVSDASKDTKLDETLQRYESLSNHIKVSYINPAANPTFAAQYTDSSVTSNSMIVVSSERSRVIDYNDVYTYSYDYSSYSRSIDGYDAEGQLTSAIQYVTMDSTELPVIYQVSGHGETALSGGFTEAIEKANITLSDLALLKEDAVPEDAAALIINGPTTDFSEDDANKVIDYINQGGKVLITCNFQAQGLENFESILSACGMERVSGIVMENDKSYYYSNTPYYLLPDVNSSAYTSSVSGSYIFAPYSEAITYGEDTDDTTYTALLETTDKAVSKTDAANATTSELEEGDAAGPFAVAVAMEKTIDEDTVAKVVVAGSVEMFADSADQIVSGNNSAMFTDIIAQMVGDSDLATSVIPTKDYTLSAITVDAAAGILYGLGLMIVLPVIMMILGIVIWASRRKNKTIDDRKSRLETDRI</sequence>
<feature type="transmembrane region" description="Helical" evidence="6">
    <location>
        <begin position="95"/>
        <end position="116"/>
    </location>
</feature>
<feature type="transmembrane region" description="Helical" evidence="6">
    <location>
        <begin position="242"/>
        <end position="266"/>
    </location>
</feature>
<dbReference type="Pfam" id="PF23357">
    <property type="entry name" value="DUF7088"/>
    <property type="match status" value="1"/>
</dbReference>
<evidence type="ECO:0000259" key="7">
    <source>
        <dbReference type="Pfam" id="PF12698"/>
    </source>
</evidence>
<dbReference type="PANTHER" id="PTHR30294:SF29">
    <property type="entry name" value="MULTIDRUG ABC TRANSPORTER PERMEASE YBHS-RELATED"/>
    <property type="match status" value="1"/>
</dbReference>
<evidence type="ECO:0000256" key="2">
    <source>
        <dbReference type="ARBA" id="ARBA00022475"/>
    </source>
</evidence>
<keyword evidence="3 6" id="KW-0812">Transmembrane</keyword>
<dbReference type="Proteomes" id="UP000003561">
    <property type="component" value="Unassembled WGS sequence"/>
</dbReference>
<evidence type="ECO:0000256" key="3">
    <source>
        <dbReference type="ARBA" id="ARBA00022692"/>
    </source>
</evidence>
<evidence type="ECO:0000256" key="4">
    <source>
        <dbReference type="ARBA" id="ARBA00022989"/>
    </source>
</evidence>
<dbReference type="InterPro" id="IPR013525">
    <property type="entry name" value="ABC2_TM"/>
</dbReference>
<proteinExistence type="predicted"/>
<evidence type="ECO:0000256" key="5">
    <source>
        <dbReference type="ARBA" id="ARBA00023136"/>
    </source>
</evidence>
<feature type="transmembrane region" description="Helical" evidence="6">
    <location>
        <begin position="12"/>
        <end position="32"/>
    </location>
</feature>
<dbReference type="GO" id="GO:0005886">
    <property type="term" value="C:plasma membrane"/>
    <property type="evidence" value="ECO:0007669"/>
    <property type="project" value="UniProtKB-SubCell"/>
</dbReference>
<evidence type="ECO:0000256" key="1">
    <source>
        <dbReference type="ARBA" id="ARBA00004651"/>
    </source>
</evidence>
<feature type="transmembrane region" description="Helical" evidence="6">
    <location>
        <begin position="128"/>
        <end position="148"/>
    </location>
</feature>
<keyword evidence="4 6" id="KW-1133">Transmembrane helix</keyword>
<accession>C0FNR0</accession>
<feature type="domain" description="ABC-2 type transporter transmembrane" evidence="7">
    <location>
        <begin position="44"/>
        <end position="224"/>
    </location>
</feature>
<dbReference type="InterPro" id="IPR055396">
    <property type="entry name" value="DUF7088"/>
</dbReference>
<dbReference type="GO" id="GO:0140359">
    <property type="term" value="F:ABC-type transporter activity"/>
    <property type="evidence" value="ECO:0007669"/>
    <property type="project" value="InterPro"/>
</dbReference>
<reference evidence="9 10" key="2">
    <citation type="submission" date="2009-03" db="EMBL/GenBank/DDBJ databases">
        <title>Draft genome sequence of Roseburia inulinivorans (DSM 16841).</title>
        <authorList>
            <person name="Sudarsanam P."/>
            <person name="Ley R."/>
            <person name="Guruge J."/>
            <person name="Turnbaugh P.J."/>
            <person name="Mahowald M."/>
            <person name="Liep D."/>
            <person name="Gordon J."/>
        </authorList>
    </citation>
    <scope>NUCLEOTIDE SEQUENCE [LARGE SCALE GENOMIC DNA]</scope>
    <source>
        <strain evidence="9 10">DSM 16841</strain>
    </source>
</reference>
<gene>
    <name evidence="9" type="ORF">ROSEINA2194_00359</name>
</gene>
<feature type="transmembrane region" description="Helical" evidence="6">
    <location>
        <begin position="160"/>
        <end position="180"/>
    </location>
</feature>
<dbReference type="Pfam" id="PF12698">
    <property type="entry name" value="ABC2_membrane_3"/>
    <property type="match status" value="1"/>
</dbReference>
<dbReference type="EMBL" id="ACFY01000020">
    <property type="protein sequence ID" value="EEG95759.1"/>
    <property type="molecule type" value="Genomic_DNA"/>
</dbReference>
<name>C0FNR0_9FIRM</name>
<comment type="subcellular location">
    <subcellularLocation>
        <location evidence="1">Cell membrane</location>
        <topology evidence="1">Multi-pass membrane protein</topology>
    </subcellularLocation>
</comment>
<evidence type="ECO:0000259" key="8">
    <source>
        <dbReference type="Pfam" id="PF23357"/>
    </source>
</evidence>